<proteinExistence type="predicted"/>
<dbReference type="Proteomes" id="UP001396334">
    <property type="component" value="Unassembled WGS sequence"/>
</dbReference>
<sequence>MIWTEWRRYRMPELGGMWWEGGATSAADLPRSAMFFVGRRSQTVTLQSHQQTEVKGDGTGVGGGGGSGDSRKKEKNWF</sequence>
<protein>
    <submittedName>
        <fullName evidence="2">Uncharacterized protein</fullName>
    </submittedName>
</protein>
<feature type="compositionally biased region" description="Basic and acidic residues" evidence="1">
    <location>
        <begin position="69"/>
        <end position="78"/>
    </location>
</feature>
<feature type="region of interest" description="Disordered" evidence="1">
    <location>
        <begin position="46"/>
        <end position="78"/>
    </location>
</feature>
<feature type="compositionally biased region" description="Gly residues" evidence="1">
    <location>
        <begin position="57"/>
        <end position="68"/>
    </location>
</feature>
<organism evidence="2 3">
    <name type="scientific">Hibiscus sabdariffa</name>
    <name type="common">roselle</name>
    <dbReference type="NCBI Taxonomy" id="183260"/>
    <lineage>
        <taxon>Eukaryota</taxon>
        <taxon>Viridiplantae</taxon>
        <taxon>Streptophyta</taxon>
        <taxon>Embryophyta</taxon>
        <taxon>Tracheophyta</taxon>
        <taxon>Spermatophyta</taxon>
        <taxon>Magnoliopsida</taxon>
        <taxon>eudicotyledons</taxon>
        <taxon>Gunneridae</taxon>
        <taxon>Pentapetalae</taxon>
        <taxon>rosids</taxon>
        <taxon>malvids</taxon>
        <taxon>Malvales</taxon>
        <taxon>Malvaceae</taxon>
        <taxon>Malvoideae</taxon>
        <taxon>Hibiscus</taxon>
    </lineage>
</organism>
<gene>
    <name evidence="2" type="ORF">V6N11_049994</name>
</gene>
<name>A0ABR2T8J7_9ROSI</name>
<evidence type="ECO:0000313" key="3">
    <source>
        <dbReference type="Proteomes" id="UP001396334"/>
    </source>
</evidence>
<evidence type="ECO:0000256" key="1">
    <source>
        <dbReference type="SAM" id="MobiDB-lite"/>
    </source>
</evidence>
<dbReference type="EMBL" id="JBBPBN010000007">
    <property type="protein sequence ID" value="KAK9033810.1"/>
    <property type="molecule type" value="Genomic_DNA"/>
</dbReference>
<comment type="caution">
    <text evidence="2">The sequence shown here is derived from an EMBL/GenBank/DDBJ whole genome shotgun (WGS) entry which is preliminary data.</text>
</comment>
<accession>A0ABR2T8J7</accession>
<reference evidence="2 3" key="1">
    <citation type="journal article" date="2024" name="G3 (Bethesda)">
        <title>Genome assembly of Hibiscus sabdariffa L. provides insights into metabolisms of medicinal natural products.</title>
        <authorList>
            <person name="Kim T."/>
        </authorList>
    </citation>
    <scope>NUCLEOTIDE SEQUENCE [LARGE SCALE GENOMIC DNA]</scope>
    <source>
        <strain evidence="2">TK-2024</strain>
        <tissue evidence="2">Old leaves</tissue>
    </source>
</reference>
<evidence type="ECO:0000313" key="2">
    <source>
        <dbReference type="EMBL" id="KAK9033810.1"/>
    </source>
</evidence>
<keyword evidence="3" id="KW-1185">Reference proteome</keyword>